<reference evidence="1" key="1">
    <citation type="submission" date="2021-06" db="EMBL/GenBank/DDBJ databases">
        <authorList>
            <person name="Hodson N. C."/>
            <person name="Mongue J. A."/>
            <person name="Jaron S. K."/>
        </authorList>
    </citation>
    <scope>NUCLEOTIDE SEQUENCE</scope>
</reference>
<proteinExistence type="predicted"/>
<feature type="non-terminal residue" evidence="1">
    <location>
        <position position="1"/>
    </location>
</feature>
<accession>A0A8J2JN55</accession>
<name>A0A8J2JN55_9HEXA</name>
<keyword evidence="2" id="KW-1185">Reference proteome</keyword>
<evidence type="ECO:0000313" key="2">
    <source>
        <dbReference type="Proteomes" id="UP000708208"/>
    </source>
</evidence>
<gene>
    <name evidence="1" type="ORF">AFUS01_LOCUS11171</name>
</gene>
<evidence type="ECO:0000313" key="1">
    <source>
        <dbReference type="EMBL" id="CAG7721992.1"/>
    </source>
</evidence>
<comment type="caution">
    <text evidence="1">The sequence shown here is derived from an EMBL/GenBank/DDBJ whole genome shotgun (WGS) entry which is preliminary data.</text>
</comment>
<dbReference type="Proteomes" id="UP000708208">
    <property type="component" value="Unassembled WGS sequence"/>
</dbReference>
<sequence>QSHSNVRIPYLAKWFYFNHVNQF</sequence>
<protein>
    <submittedName>
        <fullName evidence="1">Uncharacterized protein</fullName>
    </submittedName>
</protein>
<dbReference type="EMBL" id="CAJVCH010085010">
    <property type="protein sequence ID" value="CAG7721992.1"/>
    <property type="molecule type" value="Genomic_DNA"/>
</dbReference>
<organism evidence="1 2">
    <name type="scientific">Allacma fusca</name>
    <dbReference type="NCBI Taxonomy" id="39272"/>
    <lineage>
        <taxon>Eukaryota</taxon>
        <taxon>Metazoa</taxon>
        <taxon>Ecdysozoa</taxon>
        <taxon>Arthropoda</taxon>
        <taxon>Hexapoda</taxon>
        <taxon>Collembola</taxon>
        <taxon>Symphypleona</taxon>
        <taxon>Sminthuridae</taxon>
        <taxon>Allacma</taxon>
    </lineage>
</organism>
<dbReference type="AlphaFoldDB" id="A0A8J2JN55"/>